<gene>
    <name evidence="3" type="ORF">NTE_03002</name>
</gene>
<feature type="transmembrane region" description="Helical" evidence="2">
    <location>
        <begin position="12"/>
        <end position="29"/>
    </location>
</feature>
<evidence type="ECO:0000313" key="4">
    <source>
        <dbReference type="Proteomes" id="UP000028194"/>
    </source>
</evidence>
<evidence type="ECO:0000313" key="3">
    <source>
        <dbReference type="EMBL" id="AIF85037.1"/>
    </source>
</evidence>
<keyword evidence="2" id="KW-0472">Membrane</keyword>
<evidence type="ECO:0000256" key="2">
    <source>
        <dbReference type="SAM" id="Phobius"/>
    </source>
</evidence>
<organism evidence="3 4">
    <name type="scientific">Candidatus Nitrososphaera evergladensis SR1</name>
    <dbReference type="NCBI Taxonomy" id="1459636"/>
    <lineage>
        <taxon>Archaea</taxon>
        <taxon>Nitrososphaerota</taxon>
        <taxon>Nitrososphaeria</taxon>
        <taxon>Nitrososphaerales</taxon>
        <taxon>Nitrososphaeraceae</taxon>
        <taxon>Nitrososphaera</taxon>
    </lineage>
</organism>
<keyword evidence="2" id="KW-0812">Transmembrane</keyword>
<dbReference type="GeneID" id="41598672"/>
<dbReference type="AlphaFoldDB" id="A0A075MWL1"/>
<accession>A0A075MWL1</accession>
<feature type="compositionally biased region" description="Basic and acidic residues" evidence="1">
    <location>
        <begin position="55"/>
        <end position="66"/>
    </location>
</feature>
<dbReference type="RefSeq" id="WP_148701507.1">
    <property type="nucleotide sequence ID" value="NZ_CP007174.1"/>
</dbReference>
<dbReference type="OrthoDB" id="379109at2157"/>
<dbReference type="STRING" id="1459636.NTE_03002"/>
<reference evidence="3 4" key="1">
    <citation type="journal article" date="2014" name="PLoS ONE">
        <title>Genome Sequence of Candidatus Nitrososphaera evergladensis from Group I.1b Enriched from Everglades Soil Reveals Novel Genomic Features of the Ammonia-Oxidizing Archaea.</title>
        <authorList>
            <person name="Zhalnina K.V."/>
            <person name="Dias R."/>
            <person name="Leonard M.T."/>
            <person name="Dorr de Quadros P."/>
            <person name="Camargo F.A."/>
            <person name="Drew J.C."/>
            <person name="Farmerie W.G."/>
            <person name="Daroub S.H."/>
            <person name="Triplett E.W."/>
        </authorList>
    </citation>
    <scope>NUCLEOTIDE SEQUENCE [LARGE SCALE GENOMIC DNA]</scope>
    <source>
        <strain evidence="3 4">SR1</strain>
    </source>
</reference>
<dbReference type="Proteomes" id="UP000028194">
    <property type="component" value="Chromosome"/>
</dbReference>
<keyword evidence="2" id="KW-1133">Transmembrane helix</keyword>
<dbReference type="EMBL" id="CP007174">
    <property type="protein sequence ID" value="AIF85037.1"/>
    <property type="molecule type" value="Genomic_DNA"/>
</dbReference>
<sequence>MALLDSEGMQLVIEMAIASAAGMIGLWYLKKRTKDRSSSPLPPPSSSSSSAAQKNTDDDKKPPAPQ</sequence>
<feature type="region of interest" description="Disordered" evidence="1">
    <location>
        <begin position="33"/>
        <end position="66"/>
    </location>
</feature>
<protein>
    <submittedName>
        <fullName evidence="3">Uncharacterized protein</fullName>
    </submittedName>
</protein>
<name>A0A075MWL1_9ARCH</name>
<proteinExistence type="predicted"/>
<evidence type="ECO:0000256" key="1">
    <source>
        <dbReference type="SAM" id="MobiDB-lite"/>
    </source>
</evidence>
<dbReference type="KEGG" id="nev:NTE_03002"/>
<keyword evidence="4" id="KW-1185">Reference proteome</keyword>
<dbReference type="HOGENOM" id="CLU_2820607_0_0_2"/>